<dbReference type="Pfam" id="PF05954">
    <property type="entry name" value="Phage_GPD"/>
    <property type="match status" value="1"/>
</dbReference>
<dbReference type="RefSeq" id="WP_163953954.1">
    <property type="nucleotide sequence ID" value="NZ_JAAIKC010000024.1"/>
</dbReference>
<reference evidence="2" key="1">
    <citation type="submission" date="2020-02" db="EMBL/GenBank/DDBJ databases">
        <authorList>
            <person name="Shen X.-R."/>
            <person name="Zhang Y.-X."/>
        </authorList>
    </citation>
    <scope>NUCLEOTIDE SEQUENCE</scope>
    <source>
        <strain evidence="2">SYP-B3998</strain>
    </source>
</reference>
<proteinExistence type="predicted"/>
<dbReference type="EMBL" id="JAAIKC010000024">
    <property type="protein sequence ID" value="NEW09792.1"/>
    <property type="molecule type" value="Genomic_DNA"/>
</dbReference>
<organism evidence="2">
    <name type="scientific">Paenibacillus sp. SYP-B3998</name>
    <dbReference type="NCBI Taxonomy" id="2678564"/>
    <lineage>
        <taxon>Bacteria</taxon>
        <taxon>Bacillati</taxon>
        <taxon>Bacillota</taxon>
        <taxon>Bacilli</taxon>
        <taxon>Bacillales</taxon>
        <taxon>Paenibacillaceae</taxon>
        <taxon>Paenibacillus</taxon>
    </lineage>
</organism>
<dbReference type="AlphaFoldDB" id="A0A6G4A5Z3"/>
<feature type="region of interest" description="Disordered" evidence="1">
    <location>
        <begin position="358"/>
        <end position="378"/>
    </location>
</feature>
<dbReference type="Gene3D" id="3.55.50.10">
    <property type="entry name" value="Baseplate protein-like domains"/>
    <property type="match status" value="1"/>
</dbReference>
<dbReference type="SUPFAM" id="SSF69279">
    <property type="entry name" value="Phage tail proteins"/>
    <property type="match status" value="1"/>
</dbReference>
<dbReference type="Gene3D" id="2.30.110.50">
    <property type="match status" value="1"/>
</dbReference>
<name>A0A6G4A5Z3_9BACL</name>
<sequence length="470" mass="52240">MSLSSYSYGDIVIAPYQFESILEFILTKELNDHAKLYIRGIVPEEKMDQYVEGADGDEWLEVTLKEGEGTRSLFQGVVTNMTVQTTRNARIMAIEAYSSTFFMDIHKRSRSFQNASMAYQELFAQITGEYADSDVVDQATQGATTGGLLVQYKETDWTFLKRLASHFHAQLAPICGLKGTKFYVGVQDFPARHKLEEFNYAIKKDLKGYRILAANDLPNLDEQDLISYEITSTRLLELGSTVEFKDRKLYVFRAETAMVDGELIHTYILREKSGLSCRKSYNPSLVGASLFGKILDVSKDKVKVKLDIDKGQGTGGSLWFAYSTIYSSPDGSGWYCMPEVGDHIRLYFPDEQERHAFAASSVDTTSSDTSKRSDPSVKSISTKYGKQIVFQPGSVEIMGSGKLLMRLTDDGGIEINSDKKIILSAEGDIEMNGGAKILIQGDEGIDFKQANATISIVDDVTISGGKVNMK</sequence>
<comment type="caution">
    <text evidence="2">The sequence shown here is derived from an EMBL/GenBank/DDBJ whole genome shotgun (WGS) entry which is preliminary data.</text>
</comment>
<evidence type="ECO:0000313" key="2">
    <source>
        <dbReference type="EMBL" id="NEW09792.1"/>
    </source>
</evidence>
<gene>
    <name evidence="2" type="ORF">GK047_28130</name>
</gene>
<accession>A0A6G4A5Z3</accession>
<evidence type="ECO:0000256" key="1">
    <source>
        <dbReference type="SAM" id="MobiDB-lite"/>
    </source>
</evidence>
<protein>
    <submittedName>
        <fullName evidence="2">Phage tail protein</fullName>
    </submittedName>
</protein>